<protein>
    <submittedName>
        <fullName evidence="8">MATE family efflux transporter</fullName>
    </submittedName>
</protein>
<reference evidence="8 9" key="1">
    <citation type="submission" date="2023-03" db="EMBL/GenBank/DDBJ databases">
        <title>Novel Species.</title>
        <authorList>
            <person name="Ma S."/>
        </authorList>
    </citation>
    <scope>NUCLEOTIDE SEQUENCE [LARGE SCALE GENOMIC DNA]</scope>
    <source>
        <strain evidence="8 9">LIND6LT2</strain>
    </source>
</reference>
<dbReference type="NCBIfam" id="TIGR00797">
    <property type="entry name" value="matE"/>
    <property type="match status" value="1"/>
</dbReference>
<name>A0ABZ2Y9B6_9FIRM</name>
<keyword evidence="4 7" id="KW-0812">Transmembrane</keyword>
<dbReference type="Proteomes" id="UP001486565">
    <property type="component" value="Chromosome"/>
</dbReference>
<dbReference type="EMBL" id="CP121687">
    <property type="protein sequence ID" value="WZL71214.1"/>
    <property type="molecule type" value="Genomic_DNA"/>
</dbReference>
<dbReference type="InterPro" id="IPR048279">
    <property type="entry name" value="MdtK-like"/>
</dbReference>
<evidence type="ECO:0000256" key="6">
    <source>
        <dbReference type="ARBA" id="ARBA00023136"/>
    </source>
</evidence>
<keyword evidence="3" id="KW-1003">Cell membrane</keyword>
<evidence type="ECO:0000256" key="2">
    <source>
        <dbReference type="ARBA" id="ARBA00022448"/>
    </source>
</evidence>
<evidence type="ECO:0000256" key="5">
    <source>
        <dbReference type="ARBA" id="ARBA00022989"/>
    </source>
</evidence>
<dbReference type="PIRSF" id="PIRSF006603">
    <property type="entry name" value="DinF"/>
    <property type="match status" value="1"/>
</dbReference>
<feature type="transmembrane region" description="Helical" evidence="7">
    <location>
        <begin position="195"/>
        <end position="216"/>
    </location>
</feature>
<keyword evidence="9" id="KW-1185">Reference proteome</keyword>
<evidence type="ECO:0000256" key="1">
    <source>
        <dbReference type="ARBA" id="ARBA00004651"/>
    </source>
</evidence>
<evidence type="ECO:0000256" key="3">
    <source>
        <dbReference type="ARBA" id="ARBA00022475"/>
    </source>
</evidence>
<comment type="subcellular location">
    <subcellularLocation>
        <location evidence="1">Cell membrane</location>
        <topology evidence="1">Multi-pass membrane protein</topology>
    </subcellularLocation>
</comment>
<dbReference type="Pfam" id="PF01554">
    <property type="entry name" value="MatE"/>
    <property type="match status" value="2"/>
</dbReference>
<feature type="transmembrane region" description="Helical" evidence="7">
    <location>
        <begin position="418"/>
        <end position="440"/>
    </location>
</feature>
<dbReference type="RefSeq" id="WP_341878177.1">
    <property type="nucleotide sequence ID" value="NZ_CP121687.1"/>
</dbReference>
<evidence type="ECO:0000313" key="9">
    <source>
        <dbReference type="Proteomes" id="UP001486565"/>
    </source>
</evidence>
<evidence type="ECO:0000256" key="7">
    <source>
        <dbReference type="SAM" id="Phobius"/>
    </source>
</evidence>
<feature type="transmembrane region" description="Helical" evidence="7">
    <location>
        <begin position="160"/>
        <end position="183"/>
    </location>
</feature>
<keyword evidence="2" id="KW-0813">Transport</keyword>
<gene>
    <name evidence="8" type="ORF">QBE51_06810</name>
</gene>
<feature type="transmembrane region" description="Helical" evidence="7">
    <location>
        <begin position="90"/>
        <end position="113"/>
    </location>
</feature>
<feature type="transmembrane region" description="Helical" evidence="7">
    <location>
        <begin position="322"/>
        <end position="347"/>
    </location>
</feature>
<feature type="transmembrane region" description="Helical" evidence="7">
    <location>
        <begin position="388"/>
        <end position="412"/>
    </location>
</feature>
<dbReference type="PANTHER" id="PTHR42925">
    <property type="entry name" value="MULTIDRUG AND TOXIN EFFLUX PROTEIN MATE FAMILY"/>
    <property type="match status" value="1"/>
</dbReference>
<feature type="transmembrane region" description="Helical" evidence="7">
    <location>
        <begin position="133"/>
        <end position="153"/>
    </location>
</feature>
<accession>A0ABZ2Y9B6</accession>
<evidence type="ECO:0000313" key="8">
    <source>
        <dbReference type="EMBL" id="WZL71214.1"/>
    </source>
</evidence>
<keyword evidence="5 7" id="KW-1133">Transmembrane helix</keyword>
<dbReference type="CDD" id="cd13134">
    <property type="entry name" value="MATE_like_8"/>
    <property type="match status" value="1"/>
</dbReference>
<feature type="transmembrane region" description="Helical" evidence="7">
    <location>
        <begin position="359"/>
        <end position="381"/>
    </location>
</feature>
<evidence type="ECO:0000256" key="4">
    <source>
        <dbReference type="ARBA" id="ARBA00022692"/>
    </source>
</evidence>
<feature type="transmembrane region" description="Helical" evidence="7">
    <location>
        <begin position="245"/>
        <end position="264"/>
    </location>
</feature>
<dbReference type="InterPro" id="IPR047135">
    <property type="entry name" value="YsiQ"/>
</dbReference>
<organism evidence="8 9">
    <name type="scientific">Defluviitalea saccharophila</name>
    <dbReference type="NCBI Taxonomy" id="879970"/>
    <lineage>
        <taxon>Bacteria</taxon>
        <taxon>Bacillati</taxon>
        <taxon>Bacillota</taxon>
        <taxon>Clostridia</taxon>
        <taxon>Lachnospirales</taxon>
        <taxon>Defluviitaleaceae</taxon>
        <taxon>Defluviitalea</taxon>
    </lineage>
</organism>
<feature type="transmembrane region" description="Helical" evidence="7">
    <location>
        <begin position="56"/>
        <end position="78"/>
    </location>
</feature>
<feature type="transmembrane region" description="Helical" evidence="7">
    <location>
        <begin position="284"/>
        <end position="301"/>
    </location>
</feature>
<sequence>MKAIKIDKRFYKTLFSLALPIAMQNFISSSLNMVDTLMIGKLGEAPIAAVAQANKIFFLFTLMLFGINSGGSSFTAQFWSKKDVKGIRKVLGICLISGGIAAIIFSIGAIFFPNQLMFIFAKDAEVIGLGSDYLRIVALSYLVTAVTFSYSILLRSTGEAVIPMVISMISLGVNTLLNWIFIFGHFSFSPMGVKGAAIATVIARFIEGGLFIWIIYSKQSSLAASLKEMLDLSFQFVQRFYRTTIFVILNEFIWALGTTMYSIAYGRMGKEAVVSVSISSNVEQIAMVIFFGLSSACAVMLGNEIGAENEERAFAYAKRFAVLGPALGIFIGIFVILVAPLILSIFNVSREVYLDSTKIITIFACFIPFKVFNLFTIVGILRSGGDTTFGFLLDAGGVWLIGVPFAFIGGLIWKLPIYWVFALVCSEELVKAVFGIYRLFSKKWIHNLVNQME</sequence>
<dbReference type="InterPro" id="IPR002528">
    <property type="entry name" value="MATE_fam"/>
</dbReference>
<dbReference type="PANTHER" id="PTHR42925:SF2">
    <property type="entry name" value="NA+ DRIVEN MULTIDRUG EFFLUX PUMP"/>
    <property type="match status" value="1"/>
</dbReference>
<proteinExistence type="predicted"/>
<keyword evidence="6 7" id="KW-0472">Membrane</keyword>